<dbReference type="Pfam" id="PF00078">
    <property type="entry name" value="RVT_1"/>
    <property type="match status" value="1"/>
</dbReference>
<dbReference type="PANTHER" id="PTHR31350">
    <property type="entry name" value="SI:DKEY-261L7.2"/>
    <property type="match status" value="1"/>
</dbReference>
<organism evidence="3 4">
    <name type="scientific">Hemibagrus guttatus</name>
    <dbReference type="NCBI Taxonomy" id="175788"/>
    <lineage>
        <taxon>Eukaryota</taxon>
        <taxon>Metazoa</taxon>
        <taxon>Chordata</taxon>
        <taxon>Craniata</taxon>
        <taxon>Vertebrata</taxon>
        <taxon>Euteleostomi</taxon>
        <taxon>Actinopterygii</taxon>
        <taxon>Neopterygii</taxon>
        <taxon>Teleostei</taxon>
        <taxon>Ostariophysi</taxon>
        <taxon>Siluriformes</taxon>
        <taxon>Bagridae</taxon>
        <taxon>Hemibagrus</taxon>
    </lineage>
</organism>
<dbReference type="InterPro" id="IPR032698">
    <property type="entry name" value="SirB1_N"/>
</dbReference>
<reference evidence="3" key="1">
    <citation type="submission" date="2023-06" db="EMBL/GenBank/DDBJ databases">
        <title>Male Hemibagrus guttatus genome.</title>
        <authorList>
            <person name="Bian C."/>
        </authorList>
    </citation>
    <scope>NUCLEOTIDE SEQUENCE</scope>
    <source>
        <strain evidence="3">Male_cb2023</strain>
        <tissue evidence="3">Muscle</tissue>
    </source>
</reference>
<dbReference type="InterPro" id="IPR036623">
    <property type="entry name" value="Hemimethylated_DNA-bd_sf"/>
</dbReference>
<dbReference type="Proteomes" id="UP001274896">
    <property type="component" value="Unassembled WGS sequence"/>
</dbReference>
<dbReference type="SMART" id="SM00992">
    <property type="entry name" value="YccV-like"/>
    <property type="match status" value="1"/>
</dbReference>
<dbReference type="InterPro" id="IPR011722">
    <property type="entry name" value="Hemimethylated_DNA-bd_dom"/>
</dbReference>
<dbReference type="PROSITE" id="PS50878">
    <property type="entry name" value="RT_POL"/>
    <property type="match status" value="1"/>
</dbReference>
<name>A0AAE0UR18_9TELE</name>
<evidence type="ECO:0000256" key="1">
    <source>
        <dbReference type="SAM" id="MobiDB-lite"/>
    </source>
</evidence>
<dbReference type="PANTHER" id="PTHR31350:SF21">
    <property type="entry name" value="F-BOX ONLY PROTEIN 21"/>
    <property type="match status" value="1"/>
</dbReference>
<proteinExistence type="predicted"/>
<dbReference type="AlphaFoldDB" id="A0AAE0UR18"/>
<dbReference type="InterPro" id="IPR000477">
    <property type="entry name" value="RT_dom"/>
</dbReference>
<protein>
    <recommendedName>
        <fullName evidence="2">Reverse transcriptase domain-containing protein</fullName>
    </recommendedName>
</protein>
<dbReference type="Pfam" id="PF09004">
    <property type="entry name" value="ALKBH8_N"/>
    <property type="match status" value="1"/>
</dbReference>
<sequence length="821" mass="93264">MLFIDFSSAFNTIIPQHLIEKLSLLGLNTSLCNWILDFPTGRPQSVRIGNSFSSTTTLSTGAPQGCVLSPLLFTLLTHNCAAIHSLNHIVKFADDTTVVGLISKNDESARAQSDNSPLFIDGSPVEIVKSTKFLGVHLAENFTWSLNTTSITKKAQQCLYFLRRLRKAHLPPPILTMFYRGTVESVLSSCITGCFGNCTISDRKTLQRIVRTAEKIFGVSLPSITDKYTTRCICKANSIVDDPTHPSHTLFTLLPSGKRWPRLQKLYRQNESYDWQKEFRARLRVCLQIQRTVVSISKRFFAEVPCVGQVLGDSFTEIESLGAPEHFCEDELLSILNSDRRKSLTLKYYAKKILYFLRQQNILRSLKGFLERPPEQQSALEGAVLVDQYCNPLADVTLEGISAQLDDITEKVKKYLRVKNASHPSLRSAQGDCVLVQDFELQRQVLCALSAVLYEQLQFKGNERDYYNPKNSYLHQVLLRRTGIPISLSVLYMTLARKLGVLLEPVNFPNHFLLRWCQRRTSSDDIYDYVYIDAFGKGKQLTAKECEYLIRQQVTADYYNSISTTELLLRMVGNLLNIGKRGEGSEKSYQLLRDSLDLYLTIDPDNVQYLLLQARLYFHLGIWPEKVLDILQHIQALDPSQHGAVGYLVQHTLEHIQHKRHAVEHEVKRRSAPEHSQVQYSVGLIMKHKRSGYNCVVYGWDPKCSMSPEWIATMRVHQLTHGANQPFYNVLVQDGTCRYAAQENLEPHSAPLEISHPEVGRYFSDFSDTHYVANEELQSHYPEDVAETQRAVQELYHSHSLDSGHAAGSNTDHGTMTPLTP</sequence>
<dbReference type="EMBL" id="JAUCMX010000021">
    <property type="protein sequence ID" value="KAK3513992.1"/>
    <property type="molecule type" value="Genomic_DNA"/>
</dbReference>
<dbReference type="InterPro" id="IPR015095">
    <property type="entry name" value="AlkB_hom8_N"/>
</dbReference>
<keyword evidence="4" id="KW-1185">Reference proteome</keyword>
<evidence type="ECO:0000259" key="2">
    <source>
        <dbReference type="PROSITE" id="PS50878"/>
    </source>
</evidence>
<dbReference type="SUPFAM" id="SSF141255">
    <property type="entry name" value="YccV-like"/>
    <property type="match status" value="1"/>
</dbReference>
<dbReference type="Pfam" id="PF08755">
    <property type="entry name" value="YccV-like"/>
    <property type="match status" value="1"/>
</dbReference>
<comment type="caution">
    <text evidence="3">The sequence shown here is derived from an EMBL/GenBank/DDBJ whole genome shotgun (WGS) entry which is preliminary data.</text>
</comment>
<feature type="domain" description="Reverse transcriptase" evidence="2">
    <location>
        <begin position="1"/>
        <end position="149"/>
    </location>
</feature>
<gene>
    <name evidence="3" type="ORF">QTP70_001264</name>
</gene>
<dbReference type="GO" id="GO:0016706">
    <property type="term" value="F:2-oxoglutarate-dependent dioxygenase activity"/>
    <property type="evidence" value="ECO:0007669"/>
    <property type="project" value="InterPro"/>
</dbReference>
<accession>A0AAE0UR18</accession>
<dbReference type="Gene3D" id="2.30.30.390">
    <property type="entry name" value="Hemimethylated DNA-binding domain"/>
    <property type="match status" value="1"/>
</dbReference>
<dbReference type="GO" id="GO:0008168">
    <property type="term" value="F:methyltransferase activity"/>
    <property type="evidence" value="ECO:0007669"/>
    <property type="project" value="InterPro"/>
</dbReference>
<dbReference type="NCBIfam" id="TIGR02097">
    <property type="entry name" value="yccV"/>
    <property type="match status" value="1"/>
</dbReference>
<evidence type="ECO:0000313" key="4">
    <source>
        <dbReference type="Proteomes" id="UP001274896"/>
    </source>
</evidence>
<dbReference type="GO" id="GO:0003677">
    <property type="term" value="F:DNA binding"/>
    <property type="evidence" value="ECO:0007669"/>
    <property type="project" value="InterPro"/>
</dbReference>
<dbReference type="Pfam" id="PF13369">
    <property type="entry name" value="Transglut_core2"/>
    <property type="match status" value="1"/>
</dbReference>
<feature type="region of interest" description="Disordered" evidence="1">
    <location>
        <begin position="800"/>
        <end position="821"/>
    </location>
</feature>
<evidence type="ECO:0000313" key="3">
    <source>
        <dbReference type="EMBL" id="KAK3513992.1"/>
    </source>
</evidence>
<feature type="compositionally biased region" description="Polar residues" evidence="1">
    <location>
        <begin position="808"/>
        <end position="821"/>
    </location>
</feature>